<comment type="caution">
    <text evidence="1">The sequence shown here is derived from an EMBL/GenBank/DDBJ whole genome shotgun (WGS) entry which is preliminary data.</text>
</comment>
<accession>A0A090X2W4</accession>
<protein>
    <submittedName>
        <fullName evidence="1">Uncharacterized protein</fullName>
    </submittedName>
</protein>
<dbReference type="Proteomes" id="UP000029647">
    <property type="component" value="Unassembled WGS sequence"/>
</dbReference>
<proteinExistence type="predicted"/>
<evidence type="ECO:0000313" key="1">
    <source>
        <dbReference type="EMBL" id="GAL74987.1"/>
    </source>
</evidence>
<sequence>MILSDIKLRKQGQLHVLECLLNKERLYFETSHIVLIDEKELIYDAFVIAVIPLMIEKKESLIVKGLMDATLQKQLNEIVIPKLLAIHQITLNLTINCSKTSINHKLQNNSIATGISCGVDSFATIKSFKEYSKKLDYLTFFNAGSHGAYDTQNSKINYKHRLLNATRASQELGGREMIKVETNAHSFLSGRFKSAHSFLNLSCAFATLGLLNHYHYASAYSLRQSSEQSGDTSNFDHIILPQLFASYFSTQSTLGNMNRVERVGYISTFKTSHKYLDVCTNSMIASLLKKQNCTSCEKCMRTAATLDILGVFNKYHEVFCLDTYRKNKRIYLSRLLTGKNSIHDEELLELYREKKQIKMSYYLNGHFMRIKAGVKKLIKRN</sequence>
<organism evidence="1 2">
    <name type="scientific">Nonlabens ulvanivorans</name>
    <name type="common">Persicivirga ulvanivorans</name>
    <dbReference type="NCBI Taxonomy" id="906888"/>
    <lineage>
        <taxon>Bacteria</taxon>
        <taxon>Pseudomonadati</taxon>
        <taxon>Bacteroidota</taxon>
        <taxon>Flavobacteriia</taxon>
        <taxon>Flavobacteriales</taxon>
        <taxon>Flavobacteriaceae</taxon>
        <taxon>Nonlabens</taxon>
    </lineage>
</organism>
<dbReference type="EMBL" id="BBNT01000003">
    <property type="protein sequence ID" value="GAL74987.1"/>
    <property type="molecule type" value="Genomic_DNA"/>
</dbReference>
<reference evidence="1 2" key="1">
    <citation type="journal article" date="2014" name="Genome Announc.">
        <title>Draft Genome Sequences of Marine Flavobacterium Nonlabens Strains NR17, NR24, NR27, NR32, NR33, and Ara13.</title>
        <authorList>
            <person name="Nakanishi M."/>
            <person name="Meirelles P."/>
            <person name="Suzuki R."/>
            <person name="Takatani N."/>
            <person name="Mino S."/>
            <person name="Suda W."/>
            <person name="Oshima K."/>
            <person name="Hattori M."/>
            <person name="Ohkuma M."/>
            <person name="Hosokawa M."/>
            <person name="Miyashita K."/>
            <person name="Thompson F.L."/>
            <person name="Niwa A."/>
            <person name="Sawabe T."/>
            <person name="Sawabe T."/>
        </authorList>
    </citation>
    <scope>NUCLEOTIDE SEQUENCE [LARGE SCALE GENOMIC DNA]</scope>
    <source>
        <strain evidence="2">JCM19275</strain>
    </source>
</reference>
<dbReference type="AlphaFoldDB" id="A0A090X2W4"/>
<evidence type="ECO:0000313" key="2">
    <source>
        <dbReference type="Proteomes" id="UP000029647"/>
    </source>
</evidence>
<gene>
    <name evidence="1" type="ORF">JCM19275_1026</name>
</gene>
<name>A0A090X2W4_NONUL</name>